<dbReference type="GO" id="GO:0008168">
    <property type="term" value="F:methyltransferase activity"/>
    <property type="evidence" value="ECO:0007669"/>
    <property type="project" value="UniProtKB-KW"/>
</dbReference>
<evidence type="ECO:0000313" key="6">
    <source>
        <dbReference type="EMBL" id="VFU12484.1"/>
    </source>
</evidence>
<dbReference type="GO" id="GO:0012505">
    <property type="term" value="C:endomembrane system"/>
    <property type="evidence" value="ECO:0007669"/>
    <property type="project" value="UniProtKB-SubCell"/>
</dbReference>
<dbReference type="GO" id="GO:0032259">
    <property type="term" value="P:methylation"/>
    <property type="evidence" value="ECO:0007669"/>
    <property type="project" value="UniProtKB-KW"/>
</dbReference>
<evidence type="ECO:0000256" key="3">
    <source>
        <dbReference type="ARBA" id="ARBA00022989"/>
    </source>
</evidence>
<keyword evidence="2 5" id="KW-0812">Transmembrane</keyword>
<keyword evidence="6" id="KW-0489">Methyltransferase</keyword>
<name>A0A485LWW5_9ZZZZ</name>
<keyword evidence="4 5" id="KW-0472">Membrane</keyword>
<accession>A0A485LWW5</accession>
<keyword evidence="6" id="KW-0808">Transferase</keyword>
<dbReference type="PANTHER" id="PTHR12714">
    <property type="entry name" value="PROTEIN-S ISOPRENYLCYSTEINE O-METHYLTRANSFERASE"/>
    <property type="match status" value="1"/>
</dbReference>
<gene>
    <name evidence="6" type="ORF">SCFA_1390002</name>
</gene>
<protein>
    <submittedName>
        <fullName evidence="6">Isoprenylcysteine carboxyl methyltransferase (ICMT) family protein</fullName>
    </submittedName>
</protein>
<feature type="transmembrane region" description="Helical" evidence="5">
    <location>
        <begin position="44"/>
        <end position="68"/>
    </location>
</feature>
<proteinExistence type="predicted"/>
<dbReference type="PANTHER" id="PTHR12714:SF9">
    <property type="entry name" value="PROTEIN-S-ISOPRENYLCYSTEINE O-METHYLTRANSFERASE"/>
    <property type="match status" value="1"/>
</dbReference>
<evidence type="ECO:0000256" key="1">
    <source>
        <dbReference type="ARBA" id="ARBA00004127"/>
    </source>
</evidence>
<evidence type="ECO:0000256" key="4">
    <source>
        <dbReference type="ARBA" id="ARBA00023136"/>
    </source>
</evidence>
<dbReference type="EMBL" id="CAADRM010000045">
    <property type="protein sequence ID" value="VFU12484.1"/>
    <property type="molecule type" value="Genomic_DNA"/>
</dbReference>
<dbReference type="Gene3D" id="1.20.120.1630">
    <property type="match status" value="1"/>
</dbReference>
<comment type="subcellular location">
    <subcellularLocation>
        <location evidence="1">Endomembrane system</location>
        <topology evidence="1">Multi-pass membrane protein</topology>
    </subcellularLocation>
</comment>
<sequence length="206" mass="23524">MASIVQFTQDYRIAISRICGALIILLVLFTGSSSPNSGSSYLDLAVDFFAFILVITAAFGRLWALAFISGHKTKDLITEGPYSMVRNPLYFFSLIGAVGIGIMTNNVLIFGLIVILFGLYYPFVIRAEEKHLREVHGEVFDRYREKTPMFLPRPSLYREPSQYTIDTRLFRRAFFSVMWFPLLFMILFVIERLRDTGVLPTLLALP</sequence>
<reference evidence="6" key="1">
    <citation type="submission" date="2019-03" db="EMBL/GenBank/DDBJ databases">
        <authorList>
            <person name="Hao L."/>
        </authorList>
    </citation>
    <scope>NUCLEOTIDE SEQUENCE</scope>
</reference>
<evidence type="ECO:0000256" key="5">
    <source>
        <dbReference type="SAM" id="Phobius"/>
    </source>
</evidence>
<dbReference type="Pfam" id="PF04191">
    <property type="entry name" value="PEMT"/>
    <property type="match status" value="1"/>
</dbReference>
<organism evidence="6">
    <name type="scientific">anaerobic digester metagenome</name>
    <dbReference type="NCBI Taxonomy" id="1263854"/>
    <lineage>
        <taxon>unclassified sequences</taxon>
        <taxon>metagenomes</taxon>
        <taxon>ecological metagenomes</taxon>
    </lineage>
</organism>
<dbReference type="InterPro" id="IPR007318">
    <property type="entry name" value="Phopholipid_MeTrfase"/>
</dbReference>
<feature type="transmembrane region" description="Helical" evidence="5">
    <location>
        <begin position="169"/>
        <end position="190"/>
    </location>
</feature>
<feature type="transmembrane region" description="Helical" evidence="5">
    <location>
        <begin position="89"/>
        <end position="121"/>
    </location>
</feature>
<evidence type="ECO:0000256" key="2">
    <source>
        <dbReference type="ARBA" id="ARBA00022692"/>
    </source>
</evidence>
<keyword evidence="3 5" id="KW-1133">Transmembrane helix</keyword>
<feature type="transmembrane region" description="Helical" evidence="5">
    <location>
        <begin position="12"/>
        <end position="32"/>
    </location>
</feature>
<dbReference type="AlphaFoldDB" id="A0A485LWW5"/>